<evidence type="ECO:0000313" key="1">
    <source>
        <dbReference type="EMBL" id="AJE83631.1"/>
    </source>
</evidence>
<dbReference type="KEGG" id="sals:SLNWT_3255"/>
<dbReference type="PANTHER" id="PTHR42305:SF1">
    <property type="entry name" value="MEMBRANE PROTEIN RV1733C-RELATED"/>
    <property type="match status" value="1"/>
</dbReference>
<dbReference type="EMBL" id="CP010519">
    <property type="protein sequence ID" value="AJE83631.1"/>
    <property type="molecule type" value="Genomic_DNA"/>
</dbReference>
<dbReference type="Proteomes" id="UP000031523">
    <property type="component" value="Chromosome"/>
</dbReference>
<dbReference type="PANTHER" id="PTHR42305">
    <property type="entry name" value="MEMBRANE PROTEIN RV1733C-RELATED"/>
    <property type="match status" value="1"/>
</dbReference>
<keyword evidence="2" id="KW-1185">Reference proteome</keyword>
<name>A0A0B5EYC3_STRA4</name>
<proteinExistence type="predicted"/>
<gene>
    <name evidence="1" type="ORF">SLNWT_3255</name>
</gene>
<organism evidence="1 2">
    <name type="scientific">Streptomyces albus (strain ATCC 21838 / DSM 41398 / FERM P-419 / JCM 4703 / NBRC 107858)</name>
    <dbReference type="NCBI Taxonomy" id="1081613"/>
    <lineage>
        <taxon>Bacteria</taxon>
        <taxon>Bacillati</taxon>
        <taxon>Actinomycetota</taxon>
        <taxon>Actinomycetes</taxon>
        <taxon>Kitasatosporales</taxon>
        <taxon>Streptomycetaceae</taxon>
        <taxon>Streptomyces</taxon>
    </lineage>
</organism>
<dbReference type="InterPro" id="IPR039708">
    <property type="entry name" value="MT1774/Rv1733c-like"/>
</dbReference>
<reference evidence="1 2" key="1">
    <citation type="submission" date="2015-01" db="EMBL/GenBank/DDBJ databases">
        <title>Enhanced salinomycin production by adjusting the supply of polyketide extender units in Streptomyce albus DSM 41398.</title>
        <authorList>
            <person name="Lu C."/>
        </authorList>
    </citation>
    <scope>NUCLEOTIDE SEQUENCE [LARGE SCALE GENOMIC DNA]</scope>
    <source>
        <strain evidence="2">ATCC 21838 / DSM 41398 / FERM P-419 / JCM 4703 / NBRC 107858</strain>
    </source>
</reference>
<dbReference type="AlphaFoldDB" id="A0A0B5EYC3"/>
<sequence>MGTTTAPRWLRPYRRSNPFRRRTEVIEARMLLAVAALTVCAAPAAGFVAASAASADVQERRGVRSAPAVLLEDAPTAMGSRESGYVPDVHARVRWTGPDGTRHSGETEVPAGSTKGQRLSIRLAADGALIADPVTAVEARSEYLLCGLSAAAGTTLVLGAAGGTAHLLLNRRRQRGWEQEWARYDADRTSGRS</sequence>
<evidence type="ECO:0000313" key="2">
    <source>
        <dbReference type="Proteomes" id="UP000031523"/>
    </source>
</evidence>
<protein>
    <submittedName>
        <fullName evidence="1">Putative membrane protein SCJ1.26</fullName>
    </submittedName>
</protein>
<accession>A0A0B5EYC3</accession>